<sequence length="366" mass="42952">MKKVMVYAYTRFNLGDDLFIKLLCERYPNTLFVLYAPREYTFLNKEINNIKVYSSDSLVFRGINFLFRNLFKKRAFVRQQIAKSCDASVYIGGSIFMQSNKWKEEILSRKSMVVKGKPFLVLGANFGPYMDIEFYNEYKEIFKGYTDICFRDSYSYNLFSDLDNVRKADDIVFQLHDNSTEYRTDNNNIVISVIKPSYRKALINYNDDIYYNKIKEIIVLLIQKGYQVTLMSFCEFEHDNIAIKEIIALLPDKYKGMVNEFYYKHDIQAAIEVFKNSNSVIASRFHAMILGWVYNKSVFPLVYSKKMTNVMNDVGFNGEFSWITEIENVNSESVLKGIENNRIDVSNQVENSKGHFKELDKILFNN</sequence>
<dbReference type="Pfam" id="PF04230">
    <property type="entry name" value="PS_pyruv_trans"/>
    <property type="match status" value="1"/>
</dbReference>
<proteinExistence type="predicted"/>
<dbReference type="PANTHER" id="PTHR36836:SF1">
    <property type="entry name" value="COLANIC ACID BIOSYNTHESIS PROTEIN WCAK"/>
    <property type="match status" value="1"/>
</dbReference>
<dbReference type="Proteomes" id="UP000037854">
    <property type="component" value="Unassembled WGS sequence"/>
</dbReference>
<organism evidence="2 3">
    <name type="scientific">Oceanobacillus caeni</name>
    <dbReference type="NCBI Taxonomy" id="405946"/>
    <lineage>
        <taxon>Bacteria</taxon>
        <taxon>Bacillati</taxon>
        <taxon>Bacillota</taxon>
        <taxon>Bacilli</taxon>
        <taxon>Bacillales</taxon>
        <taxon>Bacillaceae</taxon>
        <taxon>Oceanobacillus</taxon>
    </lineage>
</organism>
<comment type="caution">
    <text evidence="2">The sequence shown here is derived from an EMBL/GenBank/DDBJ whole genome shotgun (WGS) entry which is preliminary data.</text>
</comment>
<dbReference type="InterPro" id="IPR007345">
    <property type="entry name" value="Polysacch_pyruvyl_Trfase"/>
</dbReference>
<accession>A0ABR5MJU5</accession>
<gene>
    <name evidence="2" type="ORF">AFL42_07835</name>
</gene>
<evidence type="ECO:0000259" key="1">
    <source>
        <dbReference type="Pfam" id="PF04230"/>
    </source>
</evidence>
<feature type="domain" description="Polysaccharide pyruvyl transferase" evidence="1">
    <location>
        <begin position="13"/>
        <end position="304"/>
    </location>
</feature>
<dbReference type="RefSeq" id="WP_060668320.1">
    <property type="nucleotide sequence ID" value="NZ_LGTK01000020.1"/>
</dbReference>
<reference evidence="2 3" key="1">
    <citation type="submission" date="2015-07" db="EMBL/GenBank/DDBJ databases">
        <title>High-quality draft genome sequence of Oceanobacillus caeni HM6, a bacillus isolated from a human feces.</title>
        <authorList>
            <person name="Kumar J."/>
            <person name="Verma M.K."/>
            <person name="Pandey R."/>
            <person name="Bhambi M."/>
            <person name="Chauhan N."/>
        </authorList>
    </citation>
    <scope>NUCLEOTIDE SEQUENCE [LARGE SCALE GENOMIC DNA]</scope>
    <source>
        <strain evidence="2 3">HM6</strain>
    </source>
</reference>
<protein>
    <recommendedName>
        <fullName evidence="1">Polysaccharide pyruvyl transferase domain-containing protein</fullName>
    </recommendedName>
</protein>
<dbReference type="EMBL" id="LGTK01000020">
    <property type="protein sequence ID" value="KPH75937.1"/>
    <property type="molecule type" value="Genomic_DNA"/>
</dbReference>
<evidence type="ECO:0000313" key="3">
    <source>
        <dbReference type="Proteomes" id="UP000037854"/>
    </source>
</evidence>
<dbReference type="PANTHER" id="PTHR36836">
    <property type="entry name" value="COLANIC ACID BIOSYNTHESIS PROTEIN WCAK"/>
    <property type="match status" value="1"/>
</dbReference>
<name>A0ABR5MJU5_9BACI</name>
<evidence type="ECO:0000313" key="2">
    <source>
        <dbReference type="EMBL" id="KPH75937.1"/>
    </source>
</evidence>
<keyword evidence="3" id="KW-1185">Reference proteome</keyword>